<evidence type="ECO:0000313" key="2">
    <source>
        <dbReference type="Proteomes" id="UP000182259"/>
    </source>
</evidence>
<sequence length="362" mass="41925">MPDYRQFYSRNSKYQVNDPGSEEIYKISVTFSNLDQFAEFLSEDAPVVLFPNKYPETLVWKPLKCRSDHFETVCKTLRSCLKKPKHKVLEIEFSFKEALGQSSDEFILFQTDNAWFWDVCDRFDEATKIKSCPSVANKKYWDDISNFIAVSRETFKMLSPGISETKIYGIHEIVGRCDWAVKLVAETLGLYFAMANRYEVVFRAYWHADDLWSLENVQCSLLAERKRLRTLRKSIQLLHNAARIINSDKDEVLKGFATESKACVTAVTFVLQEFDFFFAYTLMKASRGWTLKELQALCGRAEFDKIYGRFIENHLSDADSLLTYNIEDIVKGVHVLDTLDASLEAALIEMSECVSRELELDY</sequence>
<reference evidence="1 2" key="1">
    <citation type="submission" date="2016-10" db="EMBL/GenBank/DDBJ databases">
        <authorList>
            <person name="de Groot N.N."/>
        </authorList>
    </citation>
    <scope>NUCLEOTIDE SEQUENCE [LARGE SCALE GENOMIC DNA]</scope>
    <source>
        <strain evidence="1 2">PYCC 4715</strain>
    </source>
</reference>
<dbReference type="EMBL" id="LT635766">
    <property type="protein sequence ID" value="SGZ53366.1"/>
    <property type="molecule type" value="Genomic_DNA"/>
</dbReference>
<protein>
    <submittedName>
        <fullName evidence="1">CIC11C00000001515</fullName>
    </submittedName>
</protein>
<proteinExistence type="predicted"/>
<name>A0A1L0DLT2_9ASCO</name>
<dbReference type="AlphaFoldDB" id="A0A1L0DLT2"/>
<organism evidence="1 2">
    <name type="scientific">Sungouiella intermedia</name>
    <dbReference type="NCBI Taxonomy" id="45354"/>
    <lineage>
        <taxon>Eukaryota</taxon>
        <taxon>Fungi</taxon>
        <taxon>Dikarya</taxon>
        <taxon>Ascomycota</taxon>
        <taxon>Saccharomycotina</taxon>
        <taxon>Pichiomycetes</taxon>
        <taxon>Metschnikowiaceae</taxon>
        <taxon>Sungouiella</taxon>
    </lineage>
</organism>
<accession>A0A1L0DLT2</accession>
<gene>
    <name evidence="1" type="ORF">SAMEA4029009_CIC11G00000001515</name>
</gene>
<evidence type="ECO:0000313" key="1">
    <source>
        <dbReference type="EMBL" id="SGZ53366.1"/>
    </source>
</evidence>
<dbReference type="Proteomes" id="UP000182259">
    <property type="component" value="Chromosome III"/>
</dbReference>